<dbReference type="PROSITE" id="PS51257">
    <property type="entry name" value="PROKAR_LIPOPROTEIN"/>
    <property type="match status" value="1"/>
</dbReference>
<keyword evidence="3" id="KW-1185">Reference proteome</keyword>
<reference evidence="2 3" key="1">
    <citation type="journal article" date="2021" name="Sci. Rep.">
        <title>The distribution of antibiotic resistance genes in chicken gut microbiota commensals.</title>
        <authorList>
            <person name="Juricova H."/>
            <person name="Matiasovicova J."/>
            <person name="Kubasova T."/>
            <person name="Cejkova D."/>
            <person name="Rychlik I."/>
        </authorList>
    </citation>
    <scope>NUCLEOTIDE SEQUENCE [LARGE SCALE GENOMIC DNA]</scope>
    <source>
        <strain evidence="2 3">An421</strain>
    </source>
</reference>
<keyword evidence="1" id="KW-0732">Signal</keyword>
<dbReference type="RefSeq" id="WP_021848796.1">
    <property type="nucleotide sequence ID" value="NZ_JAAZTS010000010.1"/>
</dbReference>
<evidence type="ECO:0000313" key="2">
    <source>
        <dbReference type="EMBL" id="MBM6857548.1"/>
    </source>
</evidence>
<sequence>MKECKRYLFSLFCFFVLLTVGGSCSIGESDYDGGTGATTWELCDHLWEANYSLEDGTFVNHQIIFYPGGMGDESLLYNYYGEVWEETYSFYWRWANNLQNSIALSYPGGGTIYMDHVYIKLDVFSCLLDGTFVTFRGQ</sequence>
<evidence type="ECO:0000256" key="1">
    <source>
        <dbReference type="SAM" id="SignalP"/>
    </source>
</evidence>
<accession>A0AA40ZT91</accession>
<evidence type="ECO:0008006" key="4">
    <source>
        <dbReference type="Google" id="ProtNLM"/>
    </source>
</evidence>
<protein>
    <recommendedName>
        <fullName evidence="4">Lipoprotein</fullName>
    </recommendedName>
</protein>
<proteinExistence type="predicted"/>
<gene>
    <name evidence="2" type="ORF">H6D15_08055</name>
</gene>
<dbReference type="Proteomes" id="UP000698924">
    <property type="component" value="Unassembled WGS sequence"/>
</dbReference>
<dbReference type="AlphaFoldDB" id="A0AA40ZT91"/>
<evidence type="ECO:0000313" key="3">
    <source>
        <dbReference type="Proteomes" id="UP000698924"/>
    </source>
</evidence>
<feature type="signal peptide" evidence="1">
    <location>
        <begin position="1"/>
        <end position="25"/>
    </location>
</feature>
<comment type="caution">
    <text evidence="2">The sequence shown here is derived from an EMBL/GenBank/DDBJ whole genome shotgun (WGS) entry which is preliminary data.</text>
</comment>
<organism evidence="2 3">
    <name type="scientific">Caecibacteroides pullorum</name>
    <dbReference type="NCBI Taxonomy" id="2725562"/>
    <lineage>
        <taxon>Bacteria</taxon>
        <taxon>Pseudomonadati</taxon>
        <taxon>Bacteroidota</taxon>
        <taxon>Bacteroidia</taxon>
        <taxon>Bacteroidales</taxon>
        <taxon>Bacteroidaceae</taxon>
        <taxon>Caecibacteroides</taxon>
    </lineage>
</organism>
<dbReference type="EMBL" id="JACJMO010000009">
    <property type="protein sequence ID" value="MBM6857548.1"/>
    <property type="molecule type" value="Genomic_DNA"/>
</dbReference>
<feature type="chain" id="PRO_5041277096" description="Lipoprotein" evidence="1">
    <location>
        <begin position="26"/>
        <end position="138"/>
    </location>
</feature>
<name>A0AA40ZT91_9BACT</name>